<accession>A0ABR1AYW9</accession>
<dbReference type="Proteomes" id="UP001359485">
    <property type="component" value="Unassembled WGS sequence"/>
</dbReference>
<protein>
    <submittedName>
        <fullName evidence="1">Uncharacterized protein</fullName>
    </submittedName>
</protein>
<organism evidence="1 2">
    <name type="scientific">Polyplax serrata</name>
    <name type="common">Common mouse louse</name>
    <dbReference type="NCBI Taxonomy" id="468196"/>
    <lineage>
        <taxon>Eukaryota</taxon>
        <taxon>Metazoa</taxon>
        <taxon>Ecdysozoa</taxon>
        <taxon>Arthropoda</taxon>
        <taxon>Hexapoda</taxon>
        <taxon>Insecta</taxon>
        <taxon>Pterygota</taxon>
        <taxon>Neoptera</taxon>
        <taxon>Paraneoptera</taxon>
        <taxon>Psocodea</taxon>
        <taxon>Troctomorpha</taxon>
        <taxon>Phthiraptera</taxon>
        <taxon>Anoplura</taxon>
        <taxon>Polyplacidae</taxon>
        <taxon>Polyplax</taxon>
    </lineage>
</organism>
<keyword evidence="2" id="KW-1185">Reference proteome</keyword>
<dbReference type="EMBL" id="JAWJWF010000006">
    <property type="protein sequence ID" value="KAK6631548.1"/>
    <property type="molecule type" value="Genomic_DNA"/>
</dbReference>
<sequence length="79" mass="8378">GKTMTSGISLATSCPPFSLLNSPNVWPCVTLLLDDCKRRSVSSNMAVVLTATSNSLKTTSCALEVWSSSWTCLVPVVGR</sequence>
<proteinExistence type="predicted"/>
<feature type="non-terminal residue" evidence="1">
    <location>
        <position position="1"/>
    </location>
</feature>
<evidence type="ECO:0000313" key="2">
    <source>
        <dbReference type="Proteomes" id="UP001359485"/>
    </source>
</evidence>
<gene>
    <name evidence="1" type="ORF">RUM44_006075</name>
</gene>
<reference evidence="1 2" key="1">
    <citation type="submission" date="2023-09" db="EMBL/GenBank/DDBJ databases">
        <title>Genomes of two closely related lineages of the louse Polyplax serrata with different host specificities.</title>
        <authorList>
            <person name="Martinu J."/>
            <person name="Tarabai H."/>
            <person name="Stefka J."/>
            <person name="Hypsa V."/>
        </authorList>
    </citation>
    <scope>NUCLEOTIDE SEQUENCE [LARGE SCALE GENOMIC DNA]</scope>
    <source>
        <strain evidence="1">98ZLc_SE</strain>
    </source>
</reference>
<evidence type="ECO:0000313" key="1">
    <source>
        <dbReference type="EMBL" id="KAK6631548.1"/>
    </source>
</evidence>
<name>A0ABR1AYW9_POLSC</name>
<comment type="caution">
    <text evidence="1">The sequence shown here is derived from an EMBL/GenBank/DDBJ whole genome shotgun (WGS) entry which is preliminary data.</text>
</comment>